<dbReference type="CDD" id="cd00209">
    <property type="entry name" value="DHFR"/>
    <property type="match status" value="1"/>
</dbReference>
<dbReference type="PROSITE" id="PS51330">
    <property type="entry name" value="DHFR_2"/>
    <property type="match status" value="1"/>
</dbReference>
<dbReference type="PANTHER" id="PTHR48069">
    <property type="entry name" value="DIHYDROFOLATE REDUCTASE"/>
    <property type="match status" value="1"/>
</dbReference>
<reference evidence="10" key="2">
    <citation type="submission" date="2014-08" db="EMBL/GenBank/DDBJ databases">
        <title>Complete genome of Weissella ceti strain WS74 isolated from diseased rainbow trout in Brazil.</title>
        <authorList>
            <person name="Figueiredo H.C.P."/>
            <person name="Leal C.A.G."/>
            <person name="Pereira F.L."/>
            <person name="Soares S.C."/>
            <person name="Dorella F.A."/>
            <person name="Carvalho A.F."/>
            <person name="Azevedo V.A.C."/>
        </authorList>
    </citation>
    <scope>NUCLEOTIDE SEQUENCE [LARGE SCALE GENOMIC DNA]</scope>
    <source>
        <strain evidence="10">WS74</strain>
    </source>
</reference>
<dbReference type="OrthoDB" id="9804315at2"/>
<dbReference type="GO" id="GO:0006730">
    <property type="term" value="P:one-carbon metabolic process"/>
    <property type="evidence" value="ECO:0007669"/>
    <property type="project" value="UniProtKB-KW"/>
</dbReference>
<keyword evidence="6 7" id="KW-0560">Oxidoreductase</keyword>
<dbReference type="RefSeq" id="WP_038528437.1">
    <property type="nucleotide sequence ID" value="NZ_CP009223.1"/>
</dbReference>
<sequence length="165" mass="18751">MAEVNLIWAETNDGTIALDGGIPWQQKSDLKFFKEETIDQVIVMGRNTMNSFRGRPLPKRVNLVLTRDETLEVPEGFVKVYDVETAMKMADDAGAKLQIIGGKPIYESFMAVADHLYVTYLDTDFRGDVHMDKVDKTKWRGEEIASGPADSENDFDYTIVKYSRF</sequence>
<comment type="catalytic activity">
    <reaction evidence="7">
        <text>(6S)-5,6,7,8-tetrahydrofolate + NADP(+) = 7,8-dihydrofolate + NADPH + H(+)</text>
        <dbReference type="Rhea" id="RHEA:15009"/>
        <dbReference type="ChEBI" id="CHEBI:15378"/>
        <dbReference type="ChEBI" id="CHEBI:57451"/>
        <dbReference type="ChEBI" id="CHEBI:57453"/>
        <dbReference type="ChEBI" id="CHEBI:57783"/>
        <dbReference type="ChEBI" id="CHEBI:58349"/>
        <dbReference type="EC" id="1.5.1.3"/>
    </reaction>
</comment>
<dbReference type="Proteomes" id="UP000029079">
    <property type="component" value="Chromosome"/>
</dbReference>
<evidence type="ECO:0000256" key="3">
    <source>
        <dbReference type="ARBA" id="ARBA00012856"/>
    </source>
</evidence>
<dbReference type="KEGG" id="wct:WS74_0747"/>
<accession>A0A075TVV0</accession>
<dbReference type="PRINTS" id="PR00070">
    <property type="entry name" value="DHFR"/>
</dbReference>
<evidence type="ECO:0000256" key="7">
    <source>
        <dbReference type="PIRNR" id="PIRNR000194"/>
    </source>
</evidence>
<dbReference type="GO" id="GO:0004146">
    <property type="term" value="F:dihydrofolate reductase activity"/>
    <property type="evidence" value="ECO:0007669"/>
    <property type="project" value="UniProtKB-EC"/>
</dbReference>
<dbReference type="AlphaFoldDB" id="A0A075TVV0"/>
<dbReference type="GO" id="GO:0046452">
    <property type="term" value="P:dihydrofolate metabolic process"/>
    <property type="evidence" value="ECO:0007669"/>
    <property type="project" value="TreeGrafter"/>
</dbReference>
<proteinExistence type="inferred from homology"/>
<dbReference type="InterPro" id="IPR001796">
    <property type="entry name" value="DHFR_dom"/>
</dbReference>
<comment type="similarity">
    <text evidence="2 7">Belongs to the dihydrofolate reductase family.</text>
</comment>
<dbReference type="GO" id="GO:0050661">
    <property type="term" value="F:NADP binding"/>
    <property type="evidence" value="ECO:0007669"/>
    <property type="project" value="InterPro"/>
</dbReference>
<keyword evidence="4 7" id="KW-0554">One-carbon metabolism</keyword>
<keyword evidence="10" id="KW-1185">Reference proteome</keyword>
<gene>
    <name evidence="9" type="ORF">WS74_0747</name>
</gene>
<evidence type="ECO:0000313" key="10">
    <source>
        <dbReference type="Proteomes" id="UP000029079"/>
    </source>
</evidence>
<name>A0A075TVV0_9LACO</name>
<dbReference type="InterPro" id="IPR024072">
    <property type="entry name" value="DHFR-like_dom_sf"/>
</dbReference>
<comment type="pathway">
    <text evidence="1 7">Cofactor biosynthesis; tetrahydrofolate biosynthesis; 5,6,7,8-tetrahydrofolate from 7,8-dihydrofolate: step 1/1.</text>
</comment>
<evidence type="ECO:0000256" key="4">
    <source>
        <dbReference type="ARBA" id="ARBA00022563"/>
    </source>
</evidence>
<evidence type="ECO:0000256" key="2">
    <source>
        <dbReference type="ARBA" id="ARBA00009539"/>
    </source>
</evidence>
<evidence type="ECO:0000259" key="8">
    <source>
        <dbReference type="PROSITE" id="PS51330"/>
    </source>
</evidence>
<dbReference type="Gene3D" id="3.40.430.10">
    <property type="entry name" value="Dihydrofolate Reductase, subunit A"/>
    <property type="match status" value="1"/>
</dbReference>
<dbReference type="PATRIC" id="fig|759620.7.peg.770"/>
<reference evidence="9 10" key="1">
    <citation type="journal article" date="2014" name="Genome Announc.">
        <title>Complete Genome Sequences of Fish Pathogenic Weissella ceti Strains WS74 and WS105.</title>
        <authorList>
            <person name="Figueiredo H.C."/>
            <person name="Leal C.A."/>
            <person name="Dorella F.A."/>
            <person name="Carvalho A.F."/>
            <person name="Soares S.C."/>
            <person name="Pereira F.L."/>
            <person name="Azevedo V.A."/>
        </authorList>
    </citation>
    <scope>NUCLEOTIDE SEQUENCE [LARGE SCALE GENOMIC DNA]</scope>
    <source>
        <strain evidence="9 10">WS74</strain>
    </source>
</reference>
<comment type="function">
    <text evidence="7">Key enzyme in folate metabolism. Catalyzes an essential reaction for de novo glycine and purine synthesis, and for DNA precursor synthesis.</text>
</comment>
<evidence type="ECO:0000256" key="1">
    <source>
        <dbReference type="ARBA" id="ARBA00004903"/>
    </source>
</evidence>
<evidence type="ECO:0000256" key="5">
    <source>
        <dbReference type="ARBA" id="ARBA00022857"/>
    </source>
</evidence>
<dbReference type="GO" id="GO:0005829">
    <property type="term" value="C:cytosol"/>
    <property type="evidence" value="ECO:0007669"/>
    <property type="project" value="TreeGrafter"/>
</dbReference>
<dbReference type="Pfam" id="PF00186">
    <property type="entry name" value="DHFR_1"/>
    <property type="match status" value="1"/>
</dbReference>
<feature type="domain" description="DHFR" evidence="8">
    <location>
        <begin position="3"/>
        <end position="164"/>
    </location>
</feature>
<dbReference type="KEGG" id="wci:WS105_0809"/>
<dbReference type="InterPro" id="IPR012259">
    <property type="entry name" value="DHFR"/>
</dbReference>
<evidence type="ECO:0000313" key="9">
    <source>
        <dbReference type="EMBL" id="AIM62999.1"/>
    </source>
</evidence>
<organism evidence="9 10">
    <name type="scientific">Weissella ceti</name>
    <dbReference type="NCBI Taxonomy" id="759620"/>
    <lineage>
        <taxon>Bacteria</taxon>
        <taxon>Bacillati</taxon>
        <taxon>Bacillota</taxon>
        <taxon>Bacilli</taxon>
        <taxon>Lactobacillales</taxon>
        <taxon>Lactobacillaceae</taxon>
        <taxon>Weissella</taxon>
    </lineage>
</organism>
<dbReference type="SUPFAM" id="SSF53597">
    <property type="entry name" value="Dihydrofolate reductase-like"/>
    <property type="match status" value="1"/>
</dbReference>
<dbReference type="GO" id="GO:0046654">
    <property type="term" value="P:tetrahydrofolate biosynthetic process"/>
    <property type="evidence" value="ECO:0007669"/>
    <property type="project" value="UniProtKB-UniPathway"/>
</dbReference>
<dbReference type="STRING" id="759620.WS105_0809"/>
<keyword evidence="5 7" id="KW-0521">NADP</keyword>
<dbReference type="GO" id="GO:0046655">
    <property type="term" value="P:folic acid metabolic process"/>
    <property type="evidence" value="ECO:0007669"/>
    <property type="project" value="TreeGrafter"/>
</dbReference>
<dbReference type="UniPathway" id="UPA00077">
    <property type="reaction ID" value="UER00158"/>
</dbReference>
<evidence type="ECO:0000256" key="6">
    <source>
        <dbReference type="ARBA" id="ARBA00023002"/>
    </source>
</evidence>
<dbReference type="EC" id="1.5.1.3" evidence="3 7"/>
<dbReference type="PIRSF" id="PIRSF000194">
    <property type="entry name" value="DHFR"/>
    <property type="match status" value="1"/>
</dbReference>
<dbReference type="EMBL" id="CP009223">
    <property type="protein sequence ID" value="AIM62999.1"/>
    <property type="molecule type" value="Genomic_DNA"/>
</dbReference>
<dbReference type="PANTHER" id="PTHR48069:SF3">
    <property type="entry name" value="DIHYDROFOLATE REDUCTASE"/>
    <property type="match status" value="1"/>
</dbReference>
<protein>
    <recommendedName>
        <fullName evidence="3 7">Dihydrofolate reductase</fullName>
        <ecNumber evidence="3 7">1.5.1.3</ecNumber>
    </recommendedName>
</protein>
<dbReference type="KEGG" id="wce:WS08_0745"/>